<dbReference type="CDD" id="cd08357">
    <property type="entry name" value="VOC_like"/>
    <property type="match status" value="1"/>
</dbReference>
<dbReference type="PROSITE" id="PS51819">
    <property type="entry name" value="VOC"/>
    <property type="match status" value="1"/>
</dbReference>
<name>A0A517QWY1_9PLAN</name>
<dbReference type="Gene3D" id="3.10.180.10">
    <property type="entry name" value="2,3-Dihydroxybiphenyl 1,2-Dioxygenase, domain 1"/>
    <property type="match status" value="1"/>
</dbReference>
<evidence type="ECO:0000259" key="1">
    <source>
        <dbReference type="PROSITE" id="PS51819"/>
    </source>
</evidence>
<dbReference type="InterPro" id="IPR037523">
    <property type="entry name" value="VOC_core"/>
</dbReference>
<dbReference type="OrthoDB" id="371072at2"/>
<gene>
    <name evidence="2" type="ORF">Pan189_04330</name>
</gene>
<dbReference type="EMBL" id="CP036268">
    <property type="protein sequence ID" value="QDT36078.1"/>
    <property type="molecule type" value="Genomic_DNA"/>
</dbReference>
<dbReference type="AlphaFoldDB" id="A0A517QWY1"/>
<dbReference type="KEGG" id="svp:Pan189_04330"/>
<dbReference type="PANTHER" id="PTHR39434:SF1">
    <property type="entry name" value="VOC DOMAIN-CONTAINING PROTEIN"/>
    <property type="match status" value="1"/>
</dbReference>
<dbReference type="PANTHER" id="PTHR39434">
    <property type="match status" value="1"/>
</dbReference>
<accession>A0A517QWY1</accession>
<proteinExistence type="predicted"/>
<evidence type="ECO:0000313" key="3">
    <source>
        <dbReference type="Proteomes" id="UP000317318"/>
    </source>
</evidence>
<sequence length="145" mass="16221">MTAWPFHLAVPVSDLTKAREFYGGLLGCPEGRCDETWVDFDLFGHQFVCHLDPSMPPPRKHVNDVDGDGVPIPHFGVAFDLPTWRALADRLEAADIEFIIAPRTRFAGQPGEQGTMFFHDPFGHALEFKGFRSLQTLFAKEAVAH</sequence>
<keyword evidence="3" id="KW-1185">Reference proteome</keyword>
<dbReference type="InterPro" id="IPR029068">
    <property type="entry name" value="Glyas_Bleomycin-R_OHBP_Dase"/>
</dbReference>
<evidence type="ECO:0000313" key="2">
    <source>
        <dbReference type="EMBL" id="QDT36078.1"/>
    </source>
</evidence>
<protein>
    <submittedName>
        <fullName evidence="2">Glyoxalase-like domain protein</fullName>
    </submittedName>
</protein>
<dbReference type="SUPFAM" id="SSF54593">
    <property type="entry name" value="Glyoxalase/Bleomycin resistance protein/Dihydroxybiphenyl dioxygenase"/>
    <property type="match status" value="1"/>
</dbReference>
<feature type="domain" description="VOC" evidence="1">
    <location>
        <begin position="4"/>
        <end position="131"/>
    </location>
</feature>
<dbReference type="RefSeq" id="WP_145362310.1">
    <property type="nucleotide sequence ID" value="NZ_CP036268.1"/>
</dbReference>
<organism evidence="2 3">
    <name type="scientific">Stratiformator vulcanicus</name>
    <dbReference type="NCBI Taxonomy" id="2527980"/>
    <lineage>
        <taxon>Bacteria</taxon>
        <taxon>Pseudomonadati</taxon>
        <taxon>Planctomycetota</taxon>
        <taxon>Planctomycetia</taxon>
        <taxon>Planctomycetales</taxon>
        <taxon>Planctomycetaceae</taxon>
        <taxon>Stratiformator</taxon>
    </lineage>
</organism>
<dbReference type="Proteomes" id="UP000317318">
    <property type="component" value="Chromosome"/>
</dbReference>
<dbReference type="Pfam" id="PF00903">
    <property type="entry name" value="Glyoxalase"/>
    <property type="match status" value="1"/>
</dbReference>
<dbReference type="InterPro" id="IPR004360">
    <property type="entry name" value="Glyas_Fos-R_dOase_dom"/>
</dbReference>
<reference evidence="2 3" key="1">
    <citation type="submission" date="2019-02" db="EMBL/GenBank/DDBJ databases">
        <title>Deep-cultivation of Planctomycetes and their phenomic and genomic characterization uncovers novel biology.</title>
        <authorList>
            <person name="Wiegand S."/>
            <person name="Jogler M."/>
            <person name="Boedeker C."/>
            <person name="Pinto D."/>
            <person name="Vollmers J."/>
            <person name="Rivas-Marin E."/>
            <person name="Kohn T."/>
            <person name="Peeters S.H."/>
            <person name="Heuer A."/>
            <person name="Rast P."/>
            <person name="Oberbeckmann S."/>
            <person name="Bunk B."/>
            <person name="Jeske O."/>
            <person name="Meyerdierks A."/>
            <person name="Storesund J.E."/>
            <person name="Kallscheuer N."/>
            <person name="Luecker S."/>
            <person name="Lage O.M."/>
            <person name="Pohl T."/>
            <person name="Merkel B.J."/>
            <person name="Hornburger P."/>
            <person name="Mueller R.-W."/>
            <person name="Bruemmer F."/>
            <person name="Labrenz M."/>
            <person name="Spormann A.M."/>
            <person name="Op den Camp H."/>
            <person name="Overmann J."/>
            <person name="Amann R."/>
            <person name="Jetten M.S.M."/>
            <person name="Mascher T."/>
            <person name="Medema M.H."/>
            <person name="Devos D.P."/>
            <person name="Kaster A.-K."/>
            <person name="Ovreas L."/>
            <person name="Rohde M."/>
            <person name="Galperin M.Y."/>
            <person name="Jogler C."/>
        </authorList>
    </citation>
    <scope>NUCLEOTIDE SEQUENCE [LARGE SCALE GENOMIC DNA]</scope>
    <source>
        <strain evidence="2 3">Pan189</strain>
    </source>
</reference>